<feature type="compositionally biased region" description="Polar residues" evidence="1">
    <location>
        <begin position="732"/>
        <end position="745"/>
    </location>
</feature>
<reference evidence="3 4" key="1">
    <citation type="submission" date="2019-03" db="EMBL/GenBank/DDBJ databases">
        <title>Draft genome sequences of novel Actinobacteria.</title>
        <authorList>
            <person name="Sahin N."/>
            <person name="Ay H."/>
            <person name="Saygin H."/>
        </authorList>
    </citation>
    <scope>NUCLEOTIDE SEQUENCE [LARGE SCALE GENOMIC DNA]</scope>
    <source>
        <strain evidence="3 4">DSM 41900</strain>
    </source>
</reference>
<feature type="non-terminal residue" evidence="3">
    <location>
        <position position="745"/>
    </location>
</feature>
<feature type="compositionally biased region" description="Polar residues" evidence="1">
    <location>
        <begin position="271"/>
        <end position="283"/>
    </location>
</feature>
<evidence type="ECO:0000256" key="1">
    <source>
        <dbReference type="SAM" id="MobiDB-lite"/>
    </source>
</evidence>
<feature type="compositionally biased region" description="Gly residues" evidence="1">
    <location>
        <begin position="189"/>
        <end position="207"/>
    </location>
</feature>
<feature type="region of interest" description="Disordered" evidence="1">
    <location>
        <begin position="704"/>
        <end position="745"/>
    </location>
</feature>
<feature type="region of interest" description="Disordered" evidence="1">
    <location>
        <begin position="112"/>
        <end position="362"/>
    </location>
</feature>
<evidence type="ECO:0000313" key="3">
    <source>
        <dbReference type="EMBL" id="TDC63124.1"/>
    </source>
</evidence>
<organism evidence="3 4">
    <name type="scientific">Streptomyces hainanensis</name>
    <dbReference type="NCBI Taxonomy" id="402648"/>
    <lineage>
        <taxon>Bacteria</taxon>
        <taxon>Bacillati</taxon>
        <taxon>Actinomycetota</taxon>
        <taxon>Actinomycetes</taxon>
        <taxon>Kitasatosporales</taxon>
        <taxon>Streptomycetaceae</taxon>
        <taxon>Streptomyces</taxon>
    </lineage>
</organism>
<feature type="region of interest" description="Disordered" evidence="1">
    <location>
        <begin position="1"/>
        <end position="92"/>
    </location>
</feature>
<proteinExistence type="predicted"/>
<keyword evidence="2" id="KW-0812">Transmembrane</keyword>
<evidence type="ECO:0000313" key="4">
    <source>
        <dbReference type="Proteomes" id="UP000295345"/>
    </source>
</evidence>
<accession>A0A4R4SKT7</accession>
<gene>
    <name evidence="3" type="ORF">E1283_32920</name>
</gene>
<name>A0A4R4SKT7_9ACTN</name>
<feature type="transmembrane region" description="Helical" evidence="2">
    <location>
        <begin position="626"/>
        <end position="655"/>
    </location>
</feature>
<feature type="compositionally biased region" description="Basic and acidic residues" evidence="1">
    <location>
        <begin position="310"/>
        <end position="323"/>
    </location>
</feature>
<protein>
    <submittedName>
        <fullName evidence="3">Uncharacterized protein</fullName>
    </submittedName>
</protein>
<dbReference type="AlphaFoldDB" id="A0A4R4SKT7"/>
<feature type="transmembrane region" description="Helical" evidence="2">
    <location>
        <begin position="667"/>
        <end position="686"/>
    </location>
</feature>
<dbReference type="EMBL" id="SMKI01000583">
    <property type="protein sequence ID" value="TDC63124.1"/>
    <property type="molecule type" value="Genomic_DNA"/>
</dbReference>
<feature type="compositionally biased region" description="Basic and acidic residues" evidence="1">
    <location>
        <begin position="330"/>
        <end position="360"/>
    </location>
</feature>
<keyword evidence="2" id="KW-0472">Membrane</keyword>
<evidence type="ECO:0000256" key="2">
    <source>
        <dbReference type="SAM" id="Phobius"/>
    </source>
</evidence>
<keyword evidence="2" id="KW-1133">Transmembrane helix</keyword>
<feature type="compositionally biased region" description="Acidic residues" evidence="1">
    <location>
        <begin position="293"/>
        <end position="309"/>
    </location>
</feature>
<feature type="compositionally biased region" description="Basic and acidic residues" evidence="1">
    <location>
        <begin position="141"/>
        <end position="168"/>
    </location>
</feature>
<keyword evidence="4" id="KW-1185">Reference proteome</keyword>
<feature type="compositionally biased region" description="Basic and acidic residues" evidence="1">
    <location>
        <begin position="241"/>
        <end position="263"/>
    </location>
</feature>
<sequence>MATTLTGVDSAVGNAVGQERNALEESPPSMERPAGSPQTLQGDPTVSPPGQYDGDKVEKLDAPTGETPQVEGEQRPTGDVPGEDVEPPGFLDSVGSIIGGVISAFGLGDLTNALQGIPTTDEGMRNAKVGKAEPVPLEQDTDPKRNDEQRTELDDKGQELLAQGRDDAAQPMGEDQIYPTVPGETLTGSGAGGKSQGQPEGGGGAGGPASSPLPADVVGAVAEHEQGPQIQAAFGQGQERMLTEKTTKDEGFQTSRSEHDQKVQAEIAANASEQESARTTATTEIAGARDEWQQEQDEQLADVEEESGTEYERVQGDIDKEKEETDEEVETRTEEDNDRIETEKTEAETKAEDERDKGEEDSGNWLSKAIDWIKEQFTKLKNAIVDVFNAARQAVVDIIDEFKQAVFDLIDKARNFIIDAINVFADALIALGDVLLAGFPELRDKWRDTINGARDAAIDTVNDLADGLKERIGSFLDDLAAGLTALLDVMEAGLLAAVDVVEGAVTAAMEIAGGLLSAYGDLAVIAVDIMADPGGWISKLGASAEDGAKNHLFNEIQKGVKQWVAEKIQEILGIDQETFQLLINGGMTAEEMVEMAWEAALPQLPIIIGELVITKVVAKLIPGAGWILAILDAIQTAIGALGAILRAFQLVLAFLKAVKGGGAGKQFAVAVAGGVVALLELIYQALVSGIAKYMGKVTSRLKSRAKNVRNDKGPNGQEEQDRRETQQTQQQVHNAEQTMRTPPPP</sequence>
<dbReference type="Proteomes" id="UP000295345">
    <property type="component" value="Unassembled WGS sequence"/>
</dbReference>
<comment type="caution">
    <text evidence="3">The sequence shown here is derived from an EMBL/GenBank/DDBJ whole genome shotgun (WGS) entry which is preliminary data.</text>
</comment>